<protein>
    <submittedName>
        <fullName evidence="1">Uncharacterized protein</fullName>
    </submittedName>
</protein>
<dbReference type="VEuPathDB" id="TriTrypDB:TCDM_09706"/>
<proteinExistence type="predicted"/>
<dbReference type="AlphaFoldDB" id="V5B9D1"/>
<name>V5B9D1_TRYCR</name>
<dbReference type="Proteomes" id="UP000017861">
    <property type="component" value="Unassembled WGS sequence"/>
</dbReference>
<gene>
    <name evidence="1" type="ORF">TCDM_09706</name>
</gene>
<evidence type="ECO:0000313" key="2">
    <source>
        <dbReference type="Proteomes" id="UP000017861"/>
    </source>
</evidence>
<dbReference type="EMBL" id="AYLP01000172">
    <property type="protein sequence ID" value="ESS62622.1"/>
    <property type="molecule type" value="Genomic_DNA"/>
</dbReference>
<evidence type="ECO:0000313" key="1">
    <source>
        <dbReference type="EMBL" id="ESS62622.1"/>
    </source>
</evidence>
<sequence length="219" mass="23522">MPRGITGLGSRGHQAVSHGPLAAWRSHGGEHDCAPPVCGAFQLLAGCRCNTLGPLHSVHIPVGMSRPPLVRCLGAFPTMWSQRPETFRTPRWKHHSQLHAGQWRHVSVVAACLPVAGCRPPSPQCGMANGGPNPCKRVDVQWETRSARCAVTSGTETLRPLIHVACAGSSDSSISMLLGVAARSSPAVVYRERPSRSSWCGFMSQITAAEPKRRMLLAK</sequence>
<dbReference type="OrthoDB" id="10387193at2759"/>
<comment type="caution">
    <text evidence="1">The sequence shown here is derived from an EMBL/GenBank/DDBJ whole genome shotgun (WGS) entry which is preliminary data.</text>
</comment>
<organism evidence="1 2">
    <name type="scientific">Trypanosoma cruzi Dm28c</name>
    <dbReference type="NCBI Taxonomy" id="1416333"/>
    <lineage>
        <taxon>Eukaryota</taxon>
        <taxon>Discoba</taxon>
        <taxon>Euglenozoa</taxon>
        <taxon>Kinetoplastea</taxon>
        <taxon>Metakinetoplastina</taxon>
        <taxon>Trypanosomatida</taxon>
        <taxon>Trypanosomatidae</taxon>
        <taxon>Trypanosoma</taxon>
        <taxon>Schizotrypanum</taxon>
    </lineage>
</organism>
<accession>V5B9D1</accession>
<reference evidence="1 2" key="1">
    <citation type="journal article" date="2014" name="Genome Announc.">
        <title>Trypanosoma cruzi Clone Dm28c Draft Genome Sequence.</title>
        <authorList>
            <person name="Grisard E.C."/>
            <person name="Teixeira S.M."/>
            <person name="de Almeida L.G."/>
            <person name="Stoco P.H."/>
            <person name="Gerber A.L."/>
            <person name="Talavera-Lopez C."/>
            <person name="Lima O.C."/>
            <person name="Andersson B."/>
            <person name="de Vasconcelos A.T."/>
        </authorList>
    </citation>
    <scope>NUCLEOTIDE SEQUENCE [LARGE SCALE GENOMIC DNA]</scope>
    <source>
        <strain evidence="1 2">Dm28c</strain>
    </source>
</reference>